<proteinExistence type="predicted"/>
<name>A0AAV4X2J1_CAEEX</name>
<evidence type="ECO:0000313" key="2">
    <source>
        <dbReference type="Proteomes" id="UP001054945"/>
    </source>
</evidence>
<evidence type="ECO:0000313" key="1">
    <source>
        <dbReference type="EMBL" id="GIY89466.1"/>
    </source>
</evidence>
<reference evidence="1 2" key="1">
    <citation type="submission" date="2021-06" db="EMBL/GenBank/DDBJ databases">
        <title>Caerostris extrusa draft genome.</title>
        <authorList>
            <person name="Kono N."/>
            <person name="Arakawa K."/>
        </authorList>
    </citation>
    <scope>NUCLEOTIDE SEQUENCE [LARGE SCALE GENOMIC DNA]</scope>
</reference>
<sequence length="139" mass="15923">MILYILKDCLALIRLAHVSGFIRMTLQLVEVTMKHLLPDGIVSLMYIPDSEEDFSKTLDPDFRDTGIQWSPSSLFKLSSGRYGSHLNGIVRVCINSVMIIIKGTHYLDRNVQAWIYLRNDIGNSRFYDPPFSVEKDARV</sequence>
<gene>
    <name evidence="1" type="ORF">CEXT_61761</name>
</gene>
<keyword evidence="2" id="KW-1185">Reference proteome</keyword>
<accession>A0AAV4X2J1</accession>
<dbReference type="Proteomes" id="UP001054945">
    <property type="component" value="Unassembled WGS sequence"/>
</dbReference>
<organism evidence="1 2">
    <name type="scientific">Caerostris extrusa</name>
    <name type="common">Bark spider</name>
    <name type="synonym">Caerostris bankana</name>
    <dbReference type="NCBI Taxonomy" id="172846"/>
    <lineage>
        <taxon>Eukaryota</taxon>
        <taxon>Metazoa</taxon>
        <taxon>Ecdysozoa</taxon>
        <taxon>Arthropoda</taxon>
        <taxon>Chelicerata</taxon>
        <taxon>Arachnida</taxon>
        <taxon>Araneae</taxon>
        <taxon>Araneomorphae</taxon>
        <taxon>Entelegynae</taxon>
        <taxon>Araneoidea</taxon>
        <taxon>Araneidae</taxon>
        <taxon>Caerostris</taxon>
    </lineage>
</organism>
<dbReference type="AlphaFoldDB" id="A0AAV4X2J1"/>
<dbReference type="EMBL" id="BPLR01017209">
    <property type="protein sequence ID" value="GIY89466.1"/>
    <property type="molecule type" value="Genomic_DNA"/>
</dbReference>
<comment type="caution">
    <text evidence="1">The sequence shown here is derived from an EMBL/GenBank/DDBJ whole genome shotgun (WGS) entry which is preliminary data.</text>
</comment>
<protein>
    <submittedName>
        <fullName evidence="1">Uncharacterized protein</fullName>
    </submittedName>
</protein>